<dbReference type="EMBL" id="NFEZ01000004">
    <property type="protein sequence ID" value="PLT45123.1"/>
    <property type="molecule type" value="Genomic_DNA"/>
</dbReference>
<dbReference type="Proteomes" id="UP000234789">
    <property type="component" value="Unassembled WGS sequence"/>
</dbReference>
<sequence>MTNMNKNPSLYIAFFVYRKDRFPFRMAIETRHIKKKQPCSA</sequence>
<organism evidence="1 2">
    <name type="scientific">Paenibacillus pasadenensis</name>
    <dbReference type="NCBI Taxonomy" id="217090"/>
    <lineage>
        <taxon>Bacteria</taxon>
        <taxon>Bacillati</taxon>
        <taxon>Bacillota</taxon>
        <taxon>Bacilli</taxon>
        <taxon>Bacillales</taxon>
        <taxon>Paenibacillaceae</taxon>
        <taxon>Paenibacillus</taxon>
    </lineage>
</organism>
<name>A0A2N5N464_9BACL</name>
<proteinExistence type="predicted"/>
<reference evidence="1 2" key="1">
    <citation type="submission" date="2017-05" db="EMBL/GenBank/DDBJ databases">
        <title>Functional genome analysis of Paenibacillus pasadenensis strain R16: insights on endophytic life style and antifungal activity.</title>
        <authorList>
            <person name="Passera A."/>
            <person name="Marcolungo L."/>
            <person name="Casati P."/>
            <person name="Brasca M."/>
            <person name="Quaglino F."/>
            <person name="Delledonne M."/>
        </authorList>
    </citation>
    <scope>NUCLEOTIDE SEQUENCE [LARGE SCALE GENOMIC DNA]</scope>
    <source>
        <strain evidence="1 2">R16</strain>
    </source>
</reference>
<evidence type="ECO:0000313" key="2">
    <source>
        <dbReference type="Proteomes" id="UP000234789"/>
    </source>
</evidence>
<comment type="caution">
    <text evidence="1">The sequence shown here is derived from an EMBL/GenBank/DDBJ whole genome shotgun (WGS) entry which is preliminary data.</text>
</comment>
<protein>
    <submittedName>
        <fullName evidence="1">Uncharacterized protein</fullName>
    </submittedName>
</protein>
<accession>A0A2N5N464</accession>
<dbReference type="AlphaFoldDB" id="A0A2N5N464"/>
<evidence type="ECO:0000313" key="1">
    <source>
        <dbReference type="EMBL" id="PLT45123.1"/>
    </source>
</evidence>
<keyword evidence="2" id="KW-1185">Reference proteome</keyword>
<gene>
    <name evidence="1" type="ORF">B8V81_3554</name>
</gene>